<evidence type="ECO:0000256" key="3">
    <source>
        <dbReference type="ARBA" id="ARBA00023002"/>
    </source>
</evidence>
<organism evidence="5 6">
    <name type="scientific">Motilibacter deserti</name>
    <dbReference type="NCBI Taxonomy" id="2714956"/>
    <lineage>
        <taxon>Bacteria</taxon>
        <taxon>Bacillati</taxon>
        <taxon>Actinomycetota</taxon>
        <taxon>Actinomycetes</taxon>
        <taxon>Motilibacterales</taxon>
        <taxon>Motilibacteraceae</taxon>
        <taxon>Motilibacter</taxon>
    </lineage>
</organism>
<dbReference type="InterPro" id="IPR036812">
    <property type="entry name" value="NAD(P)_OxRdtase_dom_sf"/>
</dbReference>
<keyword evidence="2" id="KW-0521">NADP</keyword>
<dbReference type="Gene3D" id="3.20.20.100">
    <property type="entry name" value="NADP-dependent oxidoreductase domain"/>
    <property type="match status" value="1"/>
</dbReference>
<sequence length="276" mass="30069">MTGVPTRALNNGVEIPMLGFGVFQIPPDEVVAPVATALEAGYRLIDTAAVYGNEEGVGKALADSGIARDELFVTTKVWNEDQGFDATLRAFDTSLDKLGLDTVDLYLIHWPSPRRGLYVESWKALERIYAEGRARAIGVSNFTVAHLQRLFDETGVVPATNQVELHPELPQDELRAFHDEHGIVTEAWSPIGAGKGLLENPAVVDVATRLGRTPAQAVLRWHVQRGTVVIPKSVTPERIRSNFEVFDFELGEADMAAISGLASGRRLGPDPETATF</sequence>
<dbReference type="EMBL" id="JAANNP010000002">
    <property type="protein sequence ID" value="NHC13727.1"/>
    <property type="molecule type" value="Genomic_DNA"/>
</dbReference>
<dbReference type="PANTHER" id="PTHR43827:SF3">
    <property type="entry name" value="NADP-DEPENDENT OXIDOREDUCTASE DOMAIN-CONTAINING PROTEIN"/>
    <property type="match status" value="1"/>
</dbReference>
<evidence type="ECO:0000259" key="4">
    <source>
        <dbReference type="Pfam" id="PF00248"/>
    </source>
</evidence>
<accession>A0ABX0GVR9</accession>
<keyword evidence="6" id="KW-1185">Reference proteome</keyword>
<dbReference type="PROSITE" id="PS00798">
    <property type="entry name" value="ALDOKETO_REDUCTASE_1"/>
    <property type="match status" value="1"/>
</dbReference>
<dbReference type="PRINTS" id="PR00069">
    <property type="entry name" value="ALDKETRDTASE"/>
</dbReference>
<gene>
    <name evidence="5" type="ORF">G9H71_08030</name>
</gene>
<dbReference type="InterPro" id="IPR023210">
    <property type="entry name" value="NADP_OxRdtase_dom"/>
</dbReference>
<comment type="caution">
    <text evidence="5">The sequence shown here is derived from an EMBL/GenBank/DDBJ whole genome shotgun (WGS) entry which is preliminary data.</text>
</comment>
<dbReference type="Pfam" id="PF00248">
    <property type="entry name" value="Aldo_ket_red"/>
    <property type="match status" value="1"/>
</dbReference>
<evidence type="ECO:0000256" key="2">
    <source>
        <dbReference type="ARBA" id="ARBA00022857"/>
    </source>
</evidence>
<dbReference type="InterPro" id="IPR020471">
    <property type="entry name" value="AKR"/>
</dbReference>
<proteinExistence type="inferred from homology"/>
<evidence type="ECO:0000313" key="6">
    <source>
        <dbReference type="Proteomes" id="UP000800981"/>
    </source>
</evidence>
<comment type="similarity">
    <text evidence="1">Belongs to the aldo/keto reductase family.</text>
</comment>
<evidence type="ECO:0000256" key="1">
    <source>
        <dbReference type="ARBA" id="ARBA00007905"/>
    </source>
</evidence>
<dbReference type="SUPFAM" id="SSF51430">
    <property type="entry name" value="NAD(P)-linked oxidoreductase"/>
    <property type="match status" value="1"/>
</dbReference>
<dbReference type="InterPro" id="IPR018170">
    <property type="entry name" value="Aldo/ket_reductase_CS"/>
</dbReference>
<protein>
    <submittedName>
        <fullName evidence="5">Aldo/keto reductase</fullName>
    </submittedName>
</protein>
<name>A0ABX0GVR9_9ACTN</name>
<dbReference type="PROSITE" id="PS00062">
    <property type="entry name" value="ALDOKETO_REDUCTASE_2"/>
    <property type="match status" value="1"/>
</dbReference>
<reference evidence="5 6" key="1">
    <citation type="submission" date="2020-03" db="EMBL/GenBank/DDBJ databases">
        <title>Two novel Motilibacter sp.</title>
        <authorList>
            <person name="Liu S."/>
        </authorList>
    </citation>
    <scope>NUCLEOTIDE SEQUENCE [LARGE SCALE GENOMIC DNA]</scope>
    <source>
        <strain evidence="5 6">E257</strain>
    </source>
</reference>
<dbReference type="PANTHER" id="PTHR43827">
    <property type="entry name" value="2,5-DIKETO-D-GLUCONIC ACID REDUCTASE"/>
    <property type="match status" value="1"/>
</dbReference>
<dbReference type="Proteomes" id="UP000800981">
    <property type="component" value="Unassembled WGS sequence"/>
</dbReference>
<evidence type="ECO:0000313" key="5">
    <source>
        <dbReference type="EMBL" id="NHC13727.1"/>
    </source>
</evidence>
<dbReference type="RefSeq" id="WP_166280415.1">
    <property type="nucleotide sequence ID" value="NZ_JAANNP010000002.1"/>
</dbReference>
<feature type="domain" description="NADP-dependent oxidoreductase" evidence="4">
    <location>
        <begin position="24"/>
        <end position="261"/>
    </location>
</feature>
<dbReference type="PIRSF" id="PIRSF000097">
    <property type="entry name" value="AKR"/>
    <property type="match status" value="1"/>
</dbReference>
<dbReference type="PROSITE" id="PS00063">
    <property type="entry name" value="ALDOKETO_REDUCTASE_3"/>
    <property type="match status" value="1"/>
</dbReference>
<keyword evidence="3" id="KW-0560">Oxidoreductase</keyword>